<dbReference type="PANTHER" id="PTHR21089:SF1">
    <property type="entry name" value="BIFUNCTIONAL 3-DEHYDROQUINATE DEHYDRATASE_SHIKIMATE DEHYDROGENASE, CHLOROPLASTIC"/>
    <property type="match status" value="1"/>
</dbReference>
<feature type="binding site" evidence="7">
    <location>
        <position position="233"/>
    </location>
    <ligand>
        <name>shikimate</name>
        <dbReference type="ChEBI" id="CHEBI:36208"/>
    </ligand>
</feature>
<evidence type="ECO:0000313" key="11">
    <source>
        <dbReference type="Proteomes" id="UP000320055"/>
    </source>
</evidence>
<evidence type="ECO:0000256" key="5">
    <source>
        <dbReference type="ARBA" id="ARBA00023002"/>
    </source>
</evidence>
<comment type="similarity">
    <text evidence="7">Belongs to the shikimate dehydrogenase family.</text>
</comment>
<comment type="subunit">
    <text evidence="7">Homodimer.</text>
</comment>
<evidence type="ECO:0000256" key="2">
    <source>
        <dbReference type="ARBA" id="ARBA00012962"/>
    </source>
</evidence>
<keyword evidence="11" id="KW-1185">Reference proteome</keyword>
<keyword evidence="5 7" id="KW-0560">Oxidoreductase</keyword>
<feature type="binding site" evidence="7">
    <location>
        <position position="68"/>
    </location>
    <ligand>
        <name>shikimate</name>
        <dbReference type="ChEBI" id="CHEBI:36208"/>
    </ligand>
</feature>
<evidence type="ECO:0000256" key="7">
    <source>
        <dbReference type="HAMAP-Rule" id="MF_00222"/>
    </source>
</evidence>
<dbReference type="RefSeq" id="WP_144863091.1">
    <property type="nucleotide sequence ID" value="NZ_LR213767.1"/>
</dbReference>
<feature type="binding site" evidence="7">
    <location>
        <position position="93"/>
    </location>
    <ligand>
        <name>shikimate</name>
        <dbReference type="ChEBI" id="CHEBI:36208"/>
    </ligand>
</feature>
<dbReference type="Gene3D" id="3.40.50.720">
    <property type="entry name" value="NAD(P)-binding Rossmann-like Domain"/>
    <property type="match status" value="1"/>
</dbReference>
<feature type="binding site" evidence="7">
    <location>
        <begin position="132"/>
        <end position="136"/>
    </location>
    <ligand>
        <name>NADP(+)</name>
        <dbReference type="ChEBI" id="CHEBI:58349"/>
    </ligand>
</feature>
<evidence type="ECO:0000256" key="6">
    <source>
        <dbReference type="ARBA" id="ARBA00023141"/>
    </source>
</evidence>
<dbReference type="NCBIfam" id="NF001314">
    <property type="entry name" value="PRK00258.2-2"/>
    <property type="match status" value="1"/>
</dbReference>
<dbReference type="SUPFAM" id="SSF53223">
    <property type="entry name" value="Aminoacid dehydrogenase-like, N-terminal domain"/>
    <property type="match status" value="1"/>
</dbReference>
<keyword evidence="4 7" id="KW-0521">NADP</keyword>
<feature type="binding site" evidence="7">
    <location>
        <position position="261"/>
    </location>
    <ligand>
        <name>shikimate</name>
        <dbReference type="ChEBI" id="CHEBI:36208"/>
    </ligand>
</feature>
<evidence type="ECO:0000256" key="3">
    <source>
        <dbReference type="ARBA" id="ARBA00022605"/>
    </source>
</evidence>
<dbReference type="SUPFAM" id="SSF51735">
    <property type="entry name" value="NAD(P)-binding Rossmann-fold domains"/>
    <property type="match status" value="1"/>
</dbReference>
<protein>
    <recommendedName>
        <fullName evidence="2 7">Shikimate dehydrogenase (NADP(+))</fullName>
        <shortName evidence="7">SDH</shortName>
        <ecNumber evidence="2 7">1.1.1.25</ecNumber>
    </recommendedName>
</protein>
<feature type="domain" description="Shikimate dehydrogenase substrate binding N-terminal" evidence="8">
    <location>
        <begin position="13"/>
        <end position="95"/>
    </location>
</feature>
<dbReference type="GO" id="GO:0050661">
    <property type="term" value="F:NADP binding"/>
    <property type="evidence" value="ECO:0007669"/>
    <property type="project" value="InterPro"/>
</dbReference>
<accession>A0A563VPQ4</accession>
<dbReference type="OrthoDB" id="9792692at2"/>
<dbReference type="GO" id="GO:0009423">
    <property type="term" value="P:chorismate biosynthetic process"/>
    <property type="evidence" value="ECO:0007669"/>
    <property type="project" value="UniProtKB-UniRule"/>
</dbReference>
<feature type="domain" description="SDH C-terminal" evidence="9">
    <location>
        <begin position="254"/>
        <end position="284"/>
    </location>
</feature>
<proteinExistence type="inferred from homology"/>
<sequence length="292" mass="31546">MLAITGKTMLLGIIGDPVEHSLSPLMQNAAITNIGVDYIYLPFPVLAANLEQALAGFAAVDVVGFNATIPHKQTIISLLSEITPTAQAIGAVNTVWRTKNGWKGTNTDVTGFIAPLQTMNRDWSNSISVVLGNGGAARAVVAGLAELGCSEINIVGRNKDKLAQFGQSWQNSNQIASLLKIHYWENLSGLLPTADLLVNTTPIGMHPKVDASPINQELMQKLKPNAIAYDLIYNPSPTKFLTLAQDRGAKAIDGLEMLVQQGAAALEIWLQQSAPIDIMRRSLQEKLYDKHQ</sequence>
<comment type="catalytic activity">
    <reaction evidence="7">
        <text>shikimate + NADP(+) = 3-dehydroshikimate + NADPH + H(+)</text>
        <dbReference type="Rhea" id="RHEA:17737"/>
        <dbReference type="ChEBI" id="CHEBI:15378"/>
        <dbReference type="ChEBI" id="CHEBI:16630"/>
        <dbReference type="ChEBI" id="CHEBI:36208"/>
        <dbReference type="ChEBI" id="CHEBI:57783"/>
        <dbReference type="ChEBI" id="CHEBI:58349"/>
        <dbReference type="EC" id="1.1.1.25"/>
    </reaction>
</comment>
<dbReference type="Pfam" id="PF08501">
    <property type="entry name" value="Shikimate_dh_N"/>
    <property type="match status" value="1"/>
</dbReference>
<dbReference type="EC" id="1.1.1.25" evidence="2 7"/>
<evidence type="ECO:0000259" key="9">
    <source>
        <dbReference type="Pfam" id="PF18317"/>
    </source>
</evidence>
<comment type="pathway">
    <text evidence="1 7">Metabolic intermediate biosynthesis; chorismate biosynthesis; chorismate from D-erythrose 4-phosphate and phosphoenolpyruvate: step 4/7.</text>
</comment>
<organism evidence="10 11">
    <name type="scientific">Hyella patelloides LEGE 07179</name>
    <dbReference type="NCBI Taxonomy" id="945734"/>
    <lineage>
        <taxon>Bacteria</taxon>
        <taxon>Bacillati</taxon>
        <taxon>Cyanobacteriota</taxon>
        <taxon>Cyanophyceae</taxon>
        <taxon>Pleurocapsales</taxon>
        <taxon>Hyellaceae</taxon>
        <taxon>Hyella</taxon>
    </lineage>
</organism>
<reference evidence="10 11" key="1">
    <citation type="submission" date="2019-01" db="EMBL/GenBank/DDBJ databases">
        <authorList>
            <person name="Brito A."/>
        </authorList>
    </citation>
    <scope>NUCLEOTIDE SEQUENCE [LARGE SCALE GENOMIC DNA]</scope>
    <source>
        <strain evidence="10">1</strain>
    </source>
</reference>
<dbReference type="Pfam" id="PF18317">
    <property type="entry name" value="SDH_C"/>
    <property type="match status" value="1"/>
</dbReference>
<dbReference type="PANTHER" id="PTHR21089">
    <property type="entry name" value="SHIKIMATE DEHYDROGENASE"/>
    <property type="match status" value="1"/>
</dbReference>
<dbReference type="HAMAP" id="MF_00222">
    <property type="entry name" value="Shikimate_DH_AroE"/>
    <property type="match status" value="1"/>
</dbReference>
<dbReference type="InterPro" id="IPR041121">
    <property type="entry name" value="SDH_C"/>
</dbReference>
<evidence type="ECO:0000259" key="8">
    <source>
        <dbReference type="Pfam" id="PF08501"/>
    </source>
</evidence>
<feature type="binding site" evidence="7">
    <location>
        <position position="108"/>
    </location>
    <ligand>
        <name>shikimate</name>
        <dbReference type="ChEBI" id="CHEBI:36208"/>
    </ligand>
</feature>
<feature type="binding site" evidence="7">
    <location>
        <begin position="21"/>
        <end position="23"/>
    </location>
    <ligand>
        <name>shikimate</name>
        <dbReference type="ChEBI" id="CHEBI:36208"/>
    </ligand>
</feature>
<dbReference type="InterPro" id="IPR011342">
    <property type="entry name" value="Shikimate_DH"/>
</dbReference>
<name>A0A563VPQ4_9CYAN</name>
<keyword evidence="3 7" id="KW-0028">Amino-acid biosynthesis</keyword>
<dbReference type="InterPro" id="IPR013708">
    <property type="entry name" value="Shikimate_DH-bd_N"/>
</dbReference>
<feature type="binding site" evidence="7">
    <location>
        <position position="254"/>
    </location>
    <ligand>
        <name>NADP(+)</name>
        <dbReference type="ChEBI" id="CHEBI:58349"/>
    </ligand>
</feature>
<dbReference type="GO" id="GO:0005829">
    <property type="term" value="C:cytosol"/>
    <property type="evidence" value="ECO:0007669"/>
    <property type="project" value="TreeGrafter"/>
</dbReference>
<keyword evidence="6 7" id="KW-0057">Aromatic amino acid biosynthesis</keyword>
<dbReference type="AlphaFoldDB" id="A0A563VPQ4"/>
<gene>
    <name evidence="7 10" type="primary">aroE</name>
    <name evidence="10" type="ORF">H1P_20055</name>
</gene>
<comment type="caution">
    <text evidence="7">Lacks conserved residue(s) required for the propagation of feature annotation.</text>
</comment>
<dbReference type="InterPro" id="IPR022893">
    <property type="entry name" value="Shikimate_DH_fam"/>
</dbReference>
<dbReference type="GO" id="GO:0009073">
    <property type="term" value="P:aromatic amino acid family biosynthetic process"/>
    <property type="evidence" value="ECO:0007669"/>
    <property type="project" value="UniProtKB-KW"/>
</dbReference>
<evidence type="ECO:0000256" key="4">
    <source>
        <dbReference type="ARBA" id="ARBA00022857"/>
    </source>
</evidence>
<dbReference type="GO" id="GO:0019632">
    <property type="term" value="P:shikimate metabolic process"/>
    <property type="evidence" value="ECO:0007669"/>
    <property type="project" value="InterPro"/>
</dbReference>
<dbReference type="Gene3D" id="3.40.50.10860">
    <property type="entry name" value="Leucine Dehydrogenase, chain A, domain 1"/>
    <property type="match status" value="1"/>
</dbReference>
<dbReference type="NCBIfam" id="TIGR00507">
    <property type="entry name" value="aroE"/>
    <property type="match status" value="1"/>
</dbReference>
<dbReference type="InterPro" id="IPR036291">
    <property type="entry name" value="NAD(P)-bd_dom_sf"/>
</dbReference>
<dbReference type="GO" id="GO:0008652">
    <property type="term" value="P:amino acid biosynthetic process"/>
    <property type="evidence" value="ECO:0007669"/>
    <property type="project" value="UniProtKB-KW"/>
</dbReference>
<evidence type="ECO:0000313" key="10">
    <source>
        <dbReference type="EMBL" id="VEP13448.1"/>
    </source>
</evidence>
<dbReference type="GO" id="GO:0004764">
    <property type="term" value="F:shikimate 3-dehydrogenase (NADP+) activity"/>
    <property type="evidence" value="ECO:0007669"/>
    <property type="project" value="UniProtKB-UniRule"/>
</dbReference>
<dbReference type="InterPro" id="IPR046346">
    <property type="entry name" value="Aminoacid_DH-like_N_sf"/>
</dbReference>
<dbReference type="UniPathway" id="UPA00053">
    <property type="reaction ID" value="UER00087"/>
</dbReference>
<dbReference type="CDD" id="cd01065">
    <property type="entry name" value="NAD_bind_Shikimate_DH"/>
    <property type="match status" value="1"/>
</dbReference>
<comment type="function">
    <text evidence="7">Involved in the biosynthesis of the chorismate, which leads to the biosynthesis of aromatic amino acids. Catalyzes the reversible NADPH linked reduction of 3-dehydroshikimate (DHSA) to yield shikimate (SA).</text>
</comment>
<feature type="binding site" evidence="7">
    <location>
        <position position="231"/>
    </location>
    <ligand>
        <name>NADP(+)</name>
        <dbReference type="ChEBI" id="CHEBI:58349"/>
    </ligand>
</feature>
<dbReference type="EMBL" id="CAACVJ010000112">
    <property type="protein sequence ID" value="VEP13448.1"/>
    <property type="molecule type" value="Genomic_DNA"/>
</dbReference>
<evidence type="ECO:0000256" key="1">
    <source>
        <dbReference type="ARBA" id="ARBA00004871"/>
    </source>
</evidence>
<feature type="active site" description="Proton acceptor" evidence="7">
    <location>
        <position position="72"/>
    </location>
</feature>
<dbReference type="Proteomes" id="UP000320055">
    <property type="component" value="Unassembled WGS sequence"/>
</dbReference>